<evidence type="ECO:0000256" key="4">
    <source>
        <dbReference type="ARBA" id="ARBA00022679"/>
    </source>
</evidence>
<dbReference type="Gene3D" id="1.10.287.130">
    <property type="match status" value="1"/>
</dbReference>
<keyword evidence="5" id="KW-0418">Kinase</keyword>
<name>A0A7H0GLI2_9BURK</name>
<feature type="transmembrane region" description="Helical" evidence="8">
    <location>
        <begin position="105"/>
        <end position="133"/>
    </location>
</feature>
<dbReference type="InterPro" id="IPR011006">
    <property type="entry name" value="CheY-like_superfamily"/>
</dbReference>
<dbReference type="SMART" id="SM00448">
    <property type="entry name" value="REC"/>
    <property type="match status" value="1"/>
</dbReference>
<evidence type="ECO:0000256" key="1">
    <source>
        <dbReference type="ARBA" id="ARBA00000085"/>
    </source>
</evidence>
<evidence type="ECO:0000313" key="11">
    <source>
        <dbReference type="EMBL" id="QNP49148.1"/>
    </source>
</evidence>
<dbReference type="EMBL" id="CP060783">
    <property type="protein sequence ID" value="QNP49148.1"/>
    <property type="molecule type" value="Genomic_DNA"/>
</dbReference>
<proteinExistence type="predicted"/>
<reference evidence="11 12" key="1">
    <citation type="submission" date="2020-08" db="EMBL/GenBank/DDBJ databases">
        <title>Genome sequence of Diaphorobacter aerolatus KACC 16536T.</title>
        <authorList>
            <person name="Hyun D.-W."/>
            <person name="Bae J.-W."/>
        </authorList>
    </citation>
    <scope>NUCLEOTIDE SEQUENCE [LARGE SCALE GENOMIC DNA]</scope>
    <source>
        <strain evidence="11 12">KACC 16536</strain>
    </source>
</reference>
<dbReference type="AlphaFoldDB" id="A0A7H0GLI2"/>
<feature type="domain" description="Response regulatory" evidence="10">
    <location>
        <begin position="449"/>
        <end position="559"/>
    </location>
</feature>
<evidence type="ECO:0000313" key="12">
    <source>
        <dbReference type="Proteomes" id="UP000516028"/>
    </source>
</evidence>
<keyword evidence="8" id="KW-0812">Transmembrane</keyword>
<dbReference type="CDD" id="cd00082">
    <property type="entry name" value="HisKA"/>
    <property type="match status" value="1"/>
</dbReference>
<dbReference type="EC" id="2.7.13.3" evidence="2"/>
<dbReference type="InterPro" id="IPR005467">
    <property type="entry name" value="His_kinase_dom"/>
</dbReference>
<dbReference type="PANTHER" id="PTHR43047">
    <property type="entry name" value="TWO-COMPONENT HISTIDINE PROTEIN KINASE"/>
    <property type="match status" value="1"/>
</dbReference>
<dbReference type="GO" id="GO:0009927">
    <property type="term" value="F:histidine phosphotransfer kinase activity"/>
    <property type="evidence" value="ECO:0007669"/>
    <property type="project" value="TreeGrafter"/>
</dbReference>
<dbReference type="InterPro" id="IPR001789">
    <property type="entry name" value="Sig_transdc_resp-reg_receiver"/>
</dbReference>
<feature type="transmembrane region" description="Helical" evidence="8">
    <location>
        <begin position="145"/>
        <end position="164"/>
    </location>
</feature>
<keyword evidence="12" id="KW-1185">Reference proteome</keyword>
<evidence type="ECO:0000259" key="9">
    <source>
        <dbReference type="PROSITE" id="PS50109"/>
    </source>
</evidence>
<keyword evidence="4" id="KW-0808">Transferase</keyword>
<sequence>MQAMKDAGRLEPYLAWLTFAVFRGGEVLIAGMFWGALPNWMVITWWAIVAVSGSCADLLTDTLFPKGPGVAAPVWPFWFNAVCFGTAAFFLYVPGNLGYQGVLNVSLLCVAALMALQSVGGAPRLVAAVVLVPTSLRYLAEGDRIHILLGLGGIMISAGLAAVAHQAKQMLEEQRRLRERAERAVEAVASVNLAKARFFAAASHDLRQPVHAIGLYAEFLRGLQVQQPQQRQALEGIRQAWHSLDKLLGEVLDLTKLDANAMQPQFQSVDVSALLRDVAQQHAAAAQNRQIALVVIGGDRLRYVRADPLMLQRAVANVLTNAIKFSPEGSRIAMLSRRSRLDGRDAWRIQIRDAGPGIAESEQERIFDEFIQTQNTARQSAQGFGLGLAIVKRFCAVMGGAIQVHSRPGRGTTMNIILASAPVGEVAVRDPEMVAPAASLTRIGAGDDQILLVEDDPHVAGGMSLLMNEWGFNVCHAESAVEALQLEHQATLALCDVRMPGEMSGIDLAIELRTRGMRVMLMSGETESALREQARAESLTLLVKPVAPAALHDALKTLWMQDGQG</sequence>
<evidence type="ECO:0000256" key="2">
    <source>
        <dbReference type="ARBA" id="ARBA00012438"/>
    </source>
</evidence>
<keyword evidence="8" id="KW-0472">Membrane</keyword>
<dbReference type="Pfam" id="PF02518">
    <property type="entry name" value="HATPase_c"/>
    <property type="match status" value="1"/>
</dbReference>
<dbReference type="GO" id="GO:0005886">
    <property type="term" value="C:plasma membrane"/>
    <property type="evidence" value="ECO:0007669"/>
    <property type="project" value="TreeGrafter"/>
</dbReference>
<dbReference type="SMART" id="SM00387">
    <property type="entry name" value="HATPase_c"/>
    <property type="match status" value="1"/>
</dbReference>
<evidence type="ECO:0000256" key="8">
    <source>
        <dbReference type="SAM" id="Phobius"/>
    </source>
</evidence>
<dbReference type="InterPro" id="IPR036890">
    <property type="entry name" value="HATPase_C_sf"/>
</dbReference>
<dbReference type="Proteomes" id="UP000516028">
    <property type="component" value="Chromosome"/>
</dbReference>
<dbReference type="RefSeq" id="WP_187724740.1">
    <property type="nucleotide sequence ID" value="NZ_CP060783.1"/>
</dbReference>
<feature type="transmembrane region" description="Helical" evidence="8">
    <location>
        <begin position="72"/>
        <end position="93"/>
    </location>
</feature>
<feature type="transmembrane region" description="Helical" evidence="8">
    <location>
        <begin position="12"/>
        <end position="34"/>
    </location>
</feature>
<keyword evidence="3 6" id="KW-0597">Phosphoprotein</keyword>
<evidence type="ECO:0000256" key="5">
    <source>
        <dbReference type="ARBA" id="ARBA00022777"/>
    </source>
</evidence>
<evidence type="ECO:0000256" key="7">
    <source>
        <dbReference type="SAM" id="Coils"/>
    </source>
</evidence>
<dbReference type="SMART" id="SM00388">
    <property type="entry name" value="HisKA"/>
    <property type="match status" value="1"/>
</dbReference>
<dbReference type="SUPFAM" id="SSF52172">
    <property type="entry name" value="CheY-like"/>
    <property type="match status" value="1"/>
</dbReference>
<feature type="domain" description="Histidine kinase" evidence="9">
    <location>
        <begin position="201"/>
        <end position="422"/>
    </location>
</feature>
<feature type="coiled-coil region" evidence="7">
    <location>
        <begin position="160"/>
        <end position="191"/>
    </location>
</feature>
<dbReference type="PROSITE" id="PS50109">
    <property type="entry name" value="HIS_KIN"/>
    <property type="match status" value="1"/>
</dbReference>
<evidence type="ECO:0000259" key="10">
    <source>
        <dbReference type="PROSITE" id="PS50110"/>
    </source>
</evidence>
<dbReference type="SUPFAM" id="SSF47384">
    <property type="entry name" value="Homodimeric domain of signal transducing histidine kinase"/>
    <property type="match status" value="1"/>
</dbReference>
<dbReference type="Pfam" id="PF00512">
    <property type="entry name" value="HisKA"/>
    <property type="match status" value="1"/>
</dbReference>
<dbReference type="SUPFAM" id="SSF55874">
    <property type="entry name" value="ATPase domain of HSP90 chaperone/DNA topoisomerase II/histidine kinase"/>
    <property type="match status" value="1"/>
</dbReference>
<evidence type="ECO:0000256" key="6">
    <source>
        <dbReference type="PROSITE-ProRule" id="PRU00169"/>
    </source>
</evidence>
<keyword evidence="8" id="KW-1133">Transmembrane helix</keyword>
<dbReference type="KEGG" id="daer:H9K75_03185"/>
<protein>
    <recommendedName>
        <fullName evidence="2">histidine kinase</fullName>
        <ecNumber evidence="2">2.7.13.3</ecNumber>
    </recommendedName>
</protein>
<dbReference type="InterPro" id="IPR003661">
    <property type="entry name" value="HisK_dim/P_dom"/>
</dbReference>
<evidence type="ECO:0000256" key="3">
    <source>
        <dbReference type="ARBA" id="ARBA00022553"/>
    </source>
</evidence>
<dbReference type="PANTHER" id="PTHR43047:SF9">
    <property type="entry name" value="HISTIDINE KINASE"/>
    <property type="match status" value="1"/>
</dbReference>
<dbReference type="InterPro" id="IPR003594">
    <property type="entry name" value="HATPase_dom"/>
</dbReference>
<comment type="catalytic activity">
    <reaction evidence="1">
        <text>ATP + protein L-histidine = ADP + protein N-phospho-L-histidine.</text>
        <dbReference type="EC" id="2.7.13.3"/>
    </reaction>
</comment>
<dbReference type="GO" id="GO:0000155">
    <property type="term" value="F:phosphorelay sensor kinase activity"/>
    <property type="evidence" value="ECO:0007669"/>
    <property type="project" value="InterPro"/>
</dbReference>
<dbReference type="Pfam" id="PF00072">
    <property type="entry name" value="Response_reg"/>
    <property type="match status" value="1"/>
</dbReference>
<dbReference type="Gene3D" id="3.40.50.2300">
    <property type="match status" value="1"/>
</dbReference>
<feature type="modified residue" description="4-aspartylphosphate" evidence="6">
    <location>
        <position position="496"/>
    </location>
</feature>
<dbReference type="PROSITE" id="PS50110">
    <property type="entry name" value="RESPONSE_REGULATORY"/>
    <property type="match status" value="1"/>
</dbReference>
<keyword evidence="7" id="KW-0175">Coiled coil</keyword>
<dbReference type="InterPro" id="IPR004358">
    <property type="entry name" value="Sig_transdc_His_kin-like_C"/>
</dbReference>
<gene>
    <name evidence="11" type="ORF">H9K75_03185</name>
</gene>
<organism evidence="11 12">
    <name type="scientific">Diaphorobacter aerolatus</name>
    <dbReference type="NCBI Taxonomy" id="1288495"/>
    <lineage>
        <taxon>Bacteria</taxon>
        <taxon>Pseudomonadati</taxon>
        <taxon>Pseudomonadota</taxon>
        <taxon>Betaproteobacteria</taxon>
        <taxon>Burkholderiales</taxon>
        <taxon>Comamonadaceae</taxon>
        <taxon>Diaphorobacter</taxon>
    </lineage>
</organism>
<accession>A0A7H0GLI2</accession>
<dbReference type="Gene3D" id="3.30.565.10">
    <property type="entry name" value="Histidine kinase-like ATPase, C-terminal domain"/>
    <property type="match status" value="1"/>
</dbReference>
<dbReference type="InterPro" id="IPR036097">
    <property type="entry name" value="HisK_dim/P_sf"/>
</dbReference>
<dbReference type="PRINTS" id="PR00344">
    <property type="entry name" value="BCTRLSENSOR"/>
</dbReference>
<feature type="transmembrane region" description="Helical" evidence="8">
    <location>
        <begin position="40"/>
        <end position="60"/>
    </location>
</feature>